<evidence type="ECO:0000256" key="5">
    <source>
        <dbReference type="ARBA" id="ARBA00023163"/>
    </source>
</evidence>
<evidence type="ECO:0000313" key="10">
    <source>
        <dbReference type="Proteomes" id="UP000694050"/>
    </source>
</evidence>
<keyword evidence="1" id="KW-0479">Metal-binding</keyword>
<feature type="region of interest" description="Disordered" evidence="7">
    <location>
        <begin position="177"/>
        <end position="205"/>
    </location>
</feature>
<dbReference type="InterPro" id="IPR007219">
    <property type="entry name" value="XnlR_reg_dom"/>
</dbReference>
<evidence type="ECO:0000256" key="3">
    <source>
        <dbReference type="ARBA" id="ARBA00023015"/>
    </source>
</evidence>
<keyword evidence="4" id="KW-0238">DNA-binding</keyword>
<dbReference type="GO" id="GO:0000981">
    <property type="term" value="F:DNA-binding transcription factor activity, RNA polymerase II-specific"/>
    <property type="evidence" value="ECO:0007669"/>
    <property type="project" value="InterPro"/>
</dbReference>
<gene>
    <name evidence="9" type="primary">nit-4-0</name>
    <name evidence="9" type="ORF">Forpe1208_v011287</name>
</gene>
<dbReference type="InterPro" id="IPR051615">
    <property type="entry name" value="Transcr_Regulatory_Elem"/>
</dbReference>
<dbReference type="PROSITE" id="PS00463">
    <property type="entry name" value="ZN2_CY6_FUNGAL_1"/>
    <property type="match status" value="1"/>
</dbReference>
<evidence type="ECO:0000256" key="7">
    <source>
        <dbReference type="SAM" id="MobiDB-lite"/>
    </source>
</evidence>
<feature type="domain" description="Zn(2)-C6 fungal-type" evidence="8">
    <location>
        <begin position="80"/>
        <end position="110"/>
    </location>
</feature>
<organism evidence="9 10">
    <name type="scientific">Fusarium oxysporum f. sp. rapae</name>
    <dbReference type="NCBI Taxonomy" id="485398"/>
    <lineage>
        <taxon>Eukaryota</taxon>
        <taxon>Fungi</taxon>
        <taxon>Dikarya</taxon>
        <taxon>Ascomycota</taxon>
        <taxon>Pezizomycotina</taxon>
        <taxon>Sordariomycetes</taxon>
        <taxon>Hypocreomycetidae</taxon>
        <taxon>Hypocreales</taxon>
        <taxon>Nectriaceae</taxon>
        <taxon>Fusarium</taxon>
        <taxon>Fusarium oxysporum species complex</taxon>
    </lineage>
</organism>
<dbReference type="EMBL" id="JAELUQ010000008">
    <property type="protein sequence ID" value="KAG7409550.1"/>
    <property type="molecule type" value="Genomic_DNA"/>
</dbReference>
<dbReference type="Pfam" id="PF00172">
    <property type="entry name" value="Zn_clus"/>
    <property type="match status" value="1"/>
</dbReference>
<dbReference type="GO" id="GO:0003677">
    <property type="term" value="F:DNA binding"/>
    <property type="evidence" value="ECO:0007669"/>
    <property type="project" value="UniProtKB-KW"/>
</dbReference>
<dbReference type="PANTHER" id="PTHR31313:SF85">
    <property type="entry name" value="ZN(II)2CYS6 TRANSCRIPTION FACTOR (EUROFUNG)"/>
    <property type="match status" value="1"/>
</dbReference>
<evidence type="ECO:0000256" key="1">
    <source>
        <dbReference type="ARBA" id="ARBA00022723"/>
    </source>
</evidence>
<dbReference type="CDD" id="cd00067">
    <property type="entry name" value="GAL4"/>
    <property type="match status" value="1"/>
</dbReference>
<protein>
    <submittedName>
        <fullName evidence="9">Nitrogen assimilation transcription factor nit-4</fullName>
    </submittedName>
</protein>
<dbReference type="AlphaFoldDB" id="A0A8J5TQC7"/>
<dbReference type="SMART" id="SM00066">
    <property type="entry name" value="GAL4"/>
    <property type="match status" value="1"/>
</dbReference>
<dbReference type="Proteomes" id="UP000694050">
    <property type="component" value="Unassembled WGS sequence"/>
</dbReference>
<dbReference type="Pfam" id="PF04082">
    <property type="entry name" value="Fungal_trans"/>
    <property type="match status" value="1"/>
</dbReference>
<dbReference type="GO" id="GO:0008270">
    <property type="term" value="F:zinc ion binding"/>
    <property type="evidence" value="ECO:0007669"/>
    <property type="project" value="InterPro"/>
</dbReference>
<evidence type="ECO:0000256" key="6">
    <source>
        <dbReference type="ARBA" id="ARBA00023242"/>
    </source>
</evidence>
<keyword evidence="2" id="KW-0862">Zinc</keyword>
<keyword evidence="3" id="KW-0805">Transcription regulation</keyword>
<evidence type="ECO:0000313" key="9">
    <source>
        <dbReference type="EMBL" id="KAG7409550.1"/>
    </source>
</evidence>
<keyword evidence="5" id="KW-0804">Transcription</keyword>
<dbReference type="CDD" id="cd12148">
    <property type="entry name" value="fungal_TF_MHR"/>
    <property type="match status" value="1"/>
</dbReference>
<dbReference type="PANTHER" id="PTHR31313">
    <property type="entry name" value="TY1 ENHANCER ACTIVATOR"/>
    <property type="match status" value="1"/>
</dbReference>
<evidence type="ECO:0000256" key="4">
    <source>
        <dbReference type="ARBA" id="ARBA00023125"/>
    </source>
</evidence>
<evidence type="ECO:0000259" key="8">
    <source>
        <dbReference type="PROSITE" id="PS50048"/>
    </source>
</evidence>
<evidence type="ECO:0000256" key="2">
    <source>
        <dbReference type="ARBA" id="ARBA00022833"/>
    </source>
</evidence>
<reference evidence="9" key="1">
    <citation type="submission" date="2021-04" db="EMBL/GenBank/DDBJ databases">
        <title>First draft genome resource for Brassicaceae pathogens Fusarium oxysporum f. sp. raphani and Fusarium oxysporum f. sp. rapae.</title>
        <authorList>
            <person name="Asai S."/>
        </authorList>
    </citation>
    <scope>NUCLEOTIDE SEQUENCE</scope>
    <source>
        <strain evidence="9">Tf1208</strain>
    </source>
</reference>
<dbReference type="PROSITE" id="PS50048">
    <property type="entry name" value="ZN2_CY6_FUNGAL_2"/>
    <property type="match status" value="1"/>
</dbReference>
<feature type="compositionally biased region" description="Polar residues" evidence="7">
    <location>
        <begin position="185"/>
        <end position="194"/>
    </location>
</feature>
<dbReference type="SMART" id="SM00906">
    <property type="entry name" value="Fungal_trans"/>
    <property type="match status" value="1"/>
</dbReference>
<dbReference type="GO" id="GO:0006351">
    <property type="term" value="P:DNA-templated transcription"/>
    <property type="evidence" value="ECO:0007669"/>
    <property type="project" value="InterPro"/>
</dbReference>
<dbReference type="InterPro" id="IPR001138">
    <property type="entry name" value="Zn2Cys6_DnaBD"/>
</dbReference>
<name>A0A8J5TQC7_FUSOX</name>
<proteinExistence type="predicted"/>
<keyword evidence="6" id="KW-0539">Nucleus</keyword>
<sequence>MLTIGARSFVKFRLTTIPQLSDFHRKPILHFSLRDPSLSEDLLLYHFPLETMETNDELGQGQSSARSKKQRMSRKYRGLTCANCRAKKVRCEGSQPTCKTCEVYHVECRYDKPPPLSQVVAMARKLQEAEETIERLQGGGNSIDHQNLRASIAESVAPASSSFSAEDLSTRVPLSSGLEPAVLETSPTTHQSRLQDPPRPAAAIDGTSQNGLAIDLSVDEHGKICYYGPTSAVHEPLGFASPSTNSMSRGDGSKRTDVRAYLVSRARESTIWEEFALGNASLQLGLPRQVMAKLLHLHWTWVAPMFMWVYRPAFMRDMTTSGRYYSELLLLVLCAHASKYYDSNHAQLLFSRVRFLLGDEIQKPSSIPTIQALLQLSARELAQGAISQAWLYSGMAFRMSADLGLQHNGPDIADLKGLDPVDLEIRKRLFWSCYFWDKAISLYTGRLPAVTELPQSPIDFMDDSAESDVWSPYYEDTSPLTRLAPSQYPVMKSHAVSCFANSCKLSVIINDIIVQLYSKRSRAITESSLNDIKARLETWRAESPVHLRYDPEYLPTICPPPHIISQNLLYFTTVILAHRPFWSAPAYYQVCMSAALSMEKLLLMLESTFGFENITYLMGYCIYTGASAVLEDAKNNDGATHPTMQTFLRALNRGMAKCPLLERSLHIIIKGLKRTPVQRPAPDQSLSDNTVTATMNSYIPAFPYLDPVSPNDFDMDAYLNSMSMDAMASLDCYPELQIDLDEMMRHAPA</sequence>
<accession>A0A8J5TQC7</accession>
<comment type="caution">
    <text evidence="9">The sequence shown here is derived from an EMBL/GenBank/DDBJ whole genome shotgun (WGS) entry which is preliminary data.</text>
</comment>